<dbReference type="RefSeq" id="WP_163497030.1">
    <property type="nucleotide sequence ID" value="NZ_CP048711.1"/>
</dbReference>
<evidence type="ECO:0000256" key="7">
    <source>
        <dbReference type="HAMAP-Rule" id="MF_01147"/>
    </source>
</evidence>
<evidence type="ECO:0000256" key="5">
    <source>
        <dbReference type="ARBA" id="ARBA00022989"/>
    </source>
</evidence>
<dbReference type="AlphaFoldDB" id="A0A6C0UBW4"/>
<feature type="binding site" evidence="7">
    <location>
        <position position="139"/>
    </location>
    <ligand>
        <name>a 1,2-diacyl-sn-glycero-3-phospho-(1'-sn-glycerol)</name>
        <dbReference type="ChEBI" id="CHEBI:64716"/>
    </ligand>
</feature>
<dbReference type="Proteomes" id="UP000477680">
    <property type="component" value="Chromosome"/>
</dbReference>
<keyword evidence="2 7" id="KW-1003">Cell membrane</keyword>
<gene>
    <name evidence="7" type="primary">lgt</name>
    <name evidence="9" type="ORF">G3T16_08735</name>
</gene>
<evidence type="ECO:0000256" key="1">
    <source>
        <dbReference type="ARBA" id="ARBA00007150"/>
    </source>
</evidence>
<dbReference type="PROSITE" id="PS01311">
    <property type="entry name" value="LGT"/>
    <property type="match status" value="1"/>
</dbReference>
<keyword evidence="9" id="KW-0449">Lipoprotein</keyword>
<proteinExistence type="inferred from homology"/>
<evidence type="ECO:0000256" key="8">
    <source>
        <dbReference type="SAM" id="MobiDB-lite"/>
    </source>
</evidence>
<organism evidence="9 10">
    <name type="scientific">Kineobactrum salinum</name>
    <dbReference type="NCBI Taxonomy" id="2708301"/>
    <lineage>
        <taxon>Bacteria</taxon>
        <taxon>Pseudomonadati</taxon>
        <taxon>Pseudomonadota</taxon>
        <taxon>Gammaproteobacteria</taxon>
        <taxon>Cellvibrionales</taxon>
        <taxon>Halieaceae</taxon>
        <taxon>Kineobactrum</taxon>
    </lineage>
</organism>
<keyword evidence="4 7" id="KW-0812">Transmembrane</keyword>
<reference evidence="9 10" key="1">
    <citation type="submission" date="2020-02" db="EMBL/GenBank/DDBJ databases">
        <title>Genome sequencing for Kineobactrum sp. M2.</title>
        <authorList>
            <person name="Park S.-J."/>
        </authorList>
    </citation>
    <scope>NUCLEOTIDE SEQUENCE [LARGE SCALE GENOMIC DNA]</scope>
    <source>
        <strain evidence="9 10">M2</strain>
    </source>
</reference>
<dbReference type="KEGG" id="kim:G3T16_08735"/>
<dbReference type="GO" id="GO:0008961">
    <property type="term" value="F:phosphatidylglycerol-prolipoprotein diacylglyceryl transferase activity"/>
    <property type="evidence" value="ECO:0007669"/>
    <property type="project" value="UniProtKB-UniRule"/>
</dbReference>
<dbReference type="HAMAP" id="MF_01147">
    <property type="entry name" value="Lgt"/>
    <property type="match status" value="1"/>
</dbReference>
<feature type="transmembrane region" description="Helical" evidence="7">
    <location>
        <begin position="175"/>
        <end position="192"/>
    </location>
</feature>
<evidence type="ECO:0000313" key="9">
    <source>
        <dbReference type="EMBL" id="QIB67604.1"/>
    </source>
</evidence>
<dbReference type="GO" id="GO:0042158">
    <property type="term" value="P:lipoprotein biosynthetic process"/>
    <property type="evidence" value="ECO:0007669"/>
    <property type="project" value="UniProtKB-UniRule"/>
</dbReference>
<dbReference type="GO" id="GO:0005886">
    <property type="term" value="C:plasma membrane"/>
    <property type="evidence" value="ECO:0007669"/>
    <property type="project" value="UniProtKB-SubCell"/>
</dbReference>
<comment type="function">
    <text evidence="7">Catalyzes the transfer of the diacylglyceryl group from phosphatidylglycerol to the sulfhydryl group of the N-terminal cysteine of a prolipoprotein, the first step in the formation of mature lipoproteins.</text>
</comment>
<dbReference type="UniPathway" id="UPA00664"/>
<evidence type="ECO:0000313" key="10">
    <source>
        <dbReference type="Proteomes" id="UP000477680"/>
    </source>
</evidence>
<keyword evidence="3 7" id="KW-0808">Transferase</keyword>
<comment type="pathway">
    <text evidence="7">Protein modification; lipoprotein biosynthesis (diacylglyceryl transfer).</text>
</comment>
<accession>A0A6C0UBW4</accession>
<name>A0A6C0UBW4_9GAMM</name>
<feature type="transmembrane region" description="Helical" evidence="7">
    <location>
        <begin position="56"/>
        <end position="76"/>
    </location>
</feature>
<feature type="region of interest" description="Disordered" evidence="8">
    <location>
        <begin position="264"/>
        <end position="286"/>
    </location>
</feature>
<comment type="catalytic activity">
    <reaction evidence="7">
        <text>L-cysteinyl-[prolipoprotein] + a 1,2-diacyl-sn-glycero-3-phospho-(1'-sn-glycerol) = an S-1,2-diacyl-sn-glyceryl-L-cysteinyl-[prolipoprotein] + sn-glycerol 1-phosphate + H(+)</text>
        <dbReference type="Rhea" id="RHEA:56712"/>
        <dbReference type="Rhea" id="RHEA-COMP:14679"/>
        <dbReference type="Rhea" id="RHEA-COMP:14680"/>
        <dbReference type="ChEBI" id="CHEBI:15378"/>
        <dbReference type="ChEBI" id="CHEBI:29950"/>
        <dbReference type="ChEBI" id="CHEBI:57685"/>
        <dbReference type="ChEBI" id="CHEBI:64716"/>
        <dbReference type="ChEBI" id="CHEBI:140658"/>
        <dbReference type="EC" id="2.5.1.145"/>
    </reaction>
</comment>
<dbReference type="PANTHER" id="PTHR30589">
    <property type="entry name" value="PROLIPOPROTEIN DIACYLGLYCERYL TRANSFERASE"/>
    <property type="match status" value="1"/>
</dbReference>
<sequence>MLRYPDIDPVAFSLGPVQVHWYGLAYLAGLAFAWWLGVRRCARPDVPVRREQVDDLIFYSALGVVLGGRMGYALFYGGERLAEDPLWLLRVWQGGMSFHGGLIGVIVAMYWFSRSRNLPFGGVLDLAALMTPMGLALGRLGNFIGQELWGRPTDVPWAMVFPADPLQLARHPSQLYQFALEGVLLFLILLWFSARPRPTWALAGLFCAGYGCLRFIAEFFREPDAHIGFHAFGWLTRGQLLCLPMIALGLFLMVWAYRRQPAAGGCQNETVSGSAAGHTRQRRAQG</sequence>
<dbReference type="InterPro" id="IPR001640">
    <property type="entry name" value="Lgt"/>
</dbReference>
<protein>
    <recommendedName>
        <fullName evidence="7">Phosphatidylglycerol--prolipoprotein diacylglyceryl transferase</fullName>
        <ecNumber evidence="7">2.5.1.145</ecNumber>
    </recommendedName>
</protein>
<dbReference type="EC" id="2.5.1.145" evidence="7"/>
<comment type="subcellular location">
    <subcellularLocation>
        <location evidence="7">Cell membrane</location>
        <topology evidence="7">Multi-pass membrane protein</topology>
    </subcellularLocation>
</comment>
<keyword evidence="5 7" id="KW-1133">Transmembrane helix</keyword>
<feature type="transmembrane region" description="Helical" evidence="7">
    <location>
        <begin position="237"/>
        <end position="257"/>
    </location>
</feature>
<keyword evidence="10" id="KW-1185">Reference proteome</keyword>
<evidence type="ECO:0000256" key="3">
    <source>
        <dbReference type="ARBA" id="ARBA00022679"/>
    </source>
</evidence>
<dbReference type="EMBL" id="CP048711">
    <property type="protein sequence ID" value="QIB67604.1"/>
    <property type="molecule type" value="Genomic_DNA"/>
</dbReference>
<feature type="transmembrane region" description="Helical" evidence="7">
    <location>
        <begin position="20"/>
        <end position="36"/>
    </location>
</feature>
<feature type="transmembrane region" description="Helical" evidence="7">
    <location>
        <begin position="96"/>
        <end position="113"/>
    </location>
</feature>
<evidence type="ECO:0000256" key="4">
    <source>
        <dbReference type="ARBA" id="ARBA00022692"/>
    </source>
</evidence>
<keyword evidence="6 7" id="KW-0472">Membrane</keyword>
<dbReference type="PANTHER" id="PTHR30589:SF0">
    <property type="entry name" value="PHOSPHATIDYLGLYCEROL--PROLIPOPROTEIN DIACYLGLYCERYL TRANSFERASE"/>
    <property type="match status" value="1"/>
</dbReference>
<dbReference type="Pfam" id="PF01790">
    <property type="entry name" value="LGT"/>
    <property type="match status" value="1"/>
</dbReference>
<feature type="transmembrane region" description="Helical" evidence="7">
    <location>
        <begin position="120"/>
        <end position="140"/>
    </location>
</feature>
<evidence type="ECO:0000256" key="6">
    <source>
        <dbReference type="ARBA" id="ARBA00023136"/>
    </source>
</evidence>
<dbReference type="NCBIfam" id="TIGR00544">
    <property type="entry name" value="lgt"/>
    <property type="match status" value="1"/>
</dbReference>
<feature type="transmembrane region" description="Helical" evidence="7">
    <location>
        <begin position="199"/>
        <end position="217"/>
    </location>
</feature>
<comment type="similarity">
    <text evidence="1 7">Belongs to the Lgt family.</text>
</comment>
<evidence type="ECO:0000256" key="2">
    <source>
        <dbReference type="ARBA" id="ARBA00022475"/>
    </source>
</evidence>